<dbReference type="AlphaFoldDB" id="A0A2C8FDD3"/>
<name>A0A2C8FDD3_9BACT</name>
<feature type="domain" description="NrS-1 polymerase-like helicase" evidence="1">
    <location>
        <begin position="465"/>
        <end position="573"/>
    </location>
</feature>
<evidence type="ECO:0000313" key="2">
    <source>
        <dbReference type="EMBL" id="SOB60507.1"/>
    </source>
</evidence>
<protein>
    <recommendedName>
        <fullName evidence="1">NrS-1 polymerase-like helicase domain-containing protein</fullName>
    </recommendedName>
</protein>
<dbReference type="KEGG" id="pprf:DPRO_3591"/>
<dbReference type="SUPFAM" id="SSF52540">
    <property type="entry name" value="P-loop containing nucleoside triphosphate hydrolases"/>
    <property type="match status" value="1"/>
</dbReference>
<evidence type="ECO:0000313" key="3">
    <source>
        <dbReference type="Proteomes" id="UP000219215"/>
    </source>
</evidence>
<sequence length="880" mass="101408">MHTNAPYTKDEALVVLVCEDVEGLEAVNSLPSSYAEYATGTNLPITYFMISDTDNPTKKTWKKPLTEAERTEWAHGVLSHGTSVLNSLSLPPILKLLPKGVAKMHADGRPRAGASRPVLRDVPVASIPLSELTRKLEGVGTTEEEQRKSIVETAKDISPAFKENIENEESASGEEAPWETPLWKKVVEAVPVSEVYSTYNEHIYPSETERFKCLLGHDSIDGKDVICKDDRHWECLTCGASGNSFQLFHKRKGARDKDGKSLWVNNSREFSKLAGRELSEKWCKFIKEHEQTRNSQRSEDKENAIMRGQTRLHEMNETFFVAPYNGKTYIIEEITDLHGNCELVPHAAQHFRTLYDNEKIAYLNSKGELKSTSLGKYWLYWEGRRSYESVVFYPDELPENHHRKLYNLWRGFEVEPREGDFSKTEYHLKHVWCNGNEEHYNYLLMWFAHLLQYPTEKPGVALVIKGDKGTGKSTILEGIFEHILGRAYATVDLGEQATGKFNHHLRGKLLLVLEEAIWAGSKSDEGRVKNMITGPRARYEPKGVDSFEEQSYMRLVFISNEKRAVPASLGERRYFALKVTSTKQCDISYFKELRHEFDHGGREAFMHHLMNLPVDKDAIRLPPRAPALWDDIYEGLPLVEKWLYDGLNTSAEEIDDPEREFLWRGGHVPTRLFYQDFEKYKAERERMRGYTGFNGITSVKKMTQFLKSFFGESHYTTHKRQRCYFIASLEWAREIFESHVERCEVPWDDFQPISDNDEDIEHAGHLRGSEVVADDVFPEGSKHKNLKEILASNIARFKREKSSGEKCYISFDDPFFEEEMRPAPDESHDPFFEEERRPAPVEEIPAFFEDELSPEKNQHFSINSNDSFFQDEIAAAQADD</sequence>
<evidence type="ECO:0000259" key="1">
    <source>
        <dbReference type="Pfam" id="PF19263"/>
    </source>
</evidence>
<accession>A0A2C8FDD3</accession>
<dbReference type="RefSeq" id="WP_097013221.1">
    <property type="nucleotide sequence ID" value="NZ_LT907975.1"/>
</dbReference>
<dbReference type="Pfam" id="PF19263">
    <property type="entry name" value="DUF5906"/>
    <property type="match status" value="1"/>
</dbReference>
<keyword evidence="3" id="KW-1185">Reference proteome</keyword>
<dbReference type="Gene3D" id="3.40.50.300">
    <property type="entry name" value="P-loop containing nucleotide triphosphate hydrolases"/>
    <property type="match status" value="1"/>
</dbReference>
<dbReference type="OrthoDB" id="8215052at2"/>
<proteinExistence type="predicted"/>
<organism evidence="2 3">
    <name type="scientific">Pseudodesulfovibrio profundus</name>
    <dbReference type="NCBI Taxonomy" id="57320"/>
    <lineage>
        <taxon>Bacteria</taxon>
        <taxon>Pseudomonadati</taxon>
        <taxon>Thermodesulfobacteriota</taxon>
        <taxon>Desulfovibrionia</taxon>
        <taxon>Desulfovibrionales</taxon>
        <taxon>Desulfovibrionaceae</taxon>
    </lineage>
</organism>
<dbReference type="InterPro" id="IPR045455">
    <property type="entry name" value="NrS-1_pol-like_helicase"/>
</dbReference>
<reference evidence="3" key="1">
    <citation type="submission" date="2017-09" db="EMBL/GenBank/DDBJ databases">
        <authorList>
            <person name="Regsiter A."/>
            <person name="William W."/>
        </authorList>
    </citation>
    <scope>NUCLEOTIDE SEQUENCE [LARGE SCALE GENOMIC DNA]</scope>
    <source>
        <strain evidence="3">500-1</strain>
    </source>
</reference>
<dbReference type="EMBL" id="LT907975">
    <property type="protein sequence ID" value="SOB60507.1"/>
    <property type="molecule type" value="Genomic_DNA"/>
</dbReference>
<dbReference type="InterPro" id="IPR027417">
    <property type="entry name" value="P-loop_NTPase"/>
</dbReference>
<gene>
    <name evidence="2" type="ORF">DPRO_3591</name>
</gene>
<dbReference type="Proteomes" id="UP000219215">
    <property type="component" value="Chromosome DPRO"/>
</dbReference>